<comment type="caution">
    <text evidence="9">The sequence shown here is derived from an EMBL/GenBank/DDBJ whole genome shotgun (WGS) entry which is preliminary data.</text>
</comment>
<evidence type="ECO:0000256" key="7">
    <source>
        <dbReference type="SAM" id="MobiDB-lite"/>
    </source>
</evidence>
<accession>A0A9P5SGB2</accession>
<evidence type="ECO:0000313" key="10">
    <source>
        <dbReference type="Proteomes" id="UP000696485"/>
    </source>
</evidence>
<dbReference type="Proteomes" id="UP000696485">
    <property type="component" value="Unassembled WGS sequence"/>
</dbReference>
<dbReference type="GO" id="GO:0006629">
    <property type="term" value="P:lipid metabolic process"/>
    <property type="evidence" value="ECO:0007669"/>
    <property type="project" value="UniProtKB-KW"/>
</dbReference>
<dbReference type="AlphaFoldDB" id="A0A9P5SGB2"/>
<evidence type="ECO:0000256" key="1">
    <source>
        <dbReference type="ARBA" id="ARBA00004477"/>
    </source>
</evidence>
<dbReference type="InterPro" id="IPR009617">
    <property type="entry name" value="Seipin"/>
</dbReference>
<proteinExistence type="predicted"/>
<feature type="compositionally biased region" description="Acidic residues" evidence="7">
    <location>
        <begin position="506"/>
        <end position="518"/>
    </location>
</feature>
<evidence type="ECO:0000256" key="5">
    <source>
        <dbReference type="ARBA" id="ARBA00023098"/>
    </source>
</evidence>
<keyword evidence="6 8" id="KW-0472">Membrane</keyword>
<dbReference type="GO" id="GO:0140042">
    <property type="term" value="P:lipid droplet formation"/>
    <property type="evidence" value="ECO:0007669"/>
    <property type="project" value="UniProtKB-ARBA"/>
</dbReference>
<protein>
    <submittedName>
        <fullName evidence="9">Berardinelli-Seip congenital lipodystrophy 2 (Seipin)</fullName>
    </submittedName>
</protein>
<evidence type="ECO:0000256" key="4">
    <source>
        <dbReference type="ARBA" id="ARBA00022989"/>
    </source>
</evidence>
<dbReference type="PANTHER" id="PTHR21212:SF0">
    <property type="entry name" value="SEIPIN"/>
    <property type="match status" value="1"/>
</dbReference>
<feature type="compositionally biased region" description="Acidic residues" evidence="7">
    <location>
        <begin position="376"/>
        <end position="386"/>
    </location>
</feature>
<comment type="subcellular location">
    <subcellularLocation>
        <location evidence="1">Endoplasmic reticulum membrane</location>
        <topology evidence="1">Multi-pass membrane protein</topology>
    </subcellularLocation>
</comment>
<dbReference type="CDD" id="cd23995">
    <property type="entry name" value="Seipin_BSCL2_like"/>
    <property type="match status" value="1"/>
</dbReference>
<keyword evidence="5" id="KW-0443">Lipid metabolism</keyword>
<reference evidence="9" key="1">
    <citation type="journal article" date="2020" name="Fungal Divers.">
        <title>Resolving the Mortierellaceae phylogeny through synthesis of multi-gene phylogenetics and phylogenomics.</title>
        <authorList>
            <person name="Vandepol N."/>
            <person name="Liber J."/>
            <person name="Desiro A."/>
            <person name="Na H."/>
            <person name="Kennedy M."/>
            <person name="Barry K."/>
            <person name="Grigoriev I.V."/>
            <person name="Miller A.N."/>
            <person name="O'Donnell K."/>
            <person name="Stajich J.E."/>
            <person name="Bonito G."/>
        </authorList>
    </citation>
    <scope>NUCLEOTIDE SEQUENCE</scope>
    <source>
        <strain evidence="9">NVP1</strain>
    </source>
</reference>
<dbReference type="EMBL" id="JAAAUY010000557">
    <property type="protein sequence ID" value="KAF9328515.1"/>
    <property type="molecule type" value="Genomic_DNA"/>
</dbReference>
<feature type="compositionally biased region" description="Polar residues" evidence="7">
    <location>
        <begin position="307"/>
        <end position="326"/>
    </location>
</feature>
<feature type="compositionally biased region" description="Low complexity" evidence="7">
    <location>
        <begin position="440"/>
        <end position="474"/>
    </location>
</feature>
<feature type="compositionally biased region" description="Low complexity" evidence="7">
    <location>
        <begin position="403"/>
        <end position="418"/>
    </location>
</feature>
<feature type="transmembrane region" description="Helical" evidence="8">
    <location>
        <begin position="48"/>
        <end position="71"/>
    </location>
</feature>
<dbReference type="GO" id="GO:0005789">
    <property type="term" value="C:endoplasmic reticulum membrane"/>
    <property type="evidence" value="ECO:0007669"/>
    <property type="project" value="UniProtKB-SubCell"/>
</dbReference>
<sequence length="592" mass="65620">MTLFEASLFSILSFFITPLLGLLEPYVQQVTQTLTSSALHRKIVKFMIGLFVLILLVGVSVAAYLSFYWLYIPQRGHVGQVHLQYEKPRLPGVMTAGPSAEIDFSRGGRYGQFLRADQAYDISVNLAVPTSEQNVAIGNFMVVVTLLRADGKIIMSSSRPAILTYQSQPLRLMRTAWKAVPLVLDWSKEDQVLKVPMIENYIEDSANPVTRAYVEISHPDLQVYRSTIHIDAHFHGLRYFMYYWKVSTALVFMAVFIFWEIIFSVVTWQVLAGWFGSDSEALAIAHGIRPQPDSRSRQQQQALRAPTSYQGTGAASNTSSRGQIQSVALPPRQPQLQDDQRRLRSTDSDSDGEFEEEEEEQPRRYTSGQRPKDFGHDEEEDDEDLELEHLDQRFTDDAVVPETTPLASGAATSASTPSNVTQHQRRQESSRVTGPYVEDGSSSACGSTTSSRRTVRSGVASNMNMSMSSSTSSGLPPPPPPPSVLSERSTDFQMSTPRRRTAVESEYTEEEEEDEYQDDGNNTEIGVGEIGFEEEDFAEAALRSPGGTSSVRSRVGGRSTSSGATREGRWESKTTATTTTTTARTTARSGGH</sequence>
<feature type="compositionally biased region" description="Low complexity" evidence="7">
    <location>
        <begin position="543"/>
        <end position="565"/>
    </location>
</feature>
<gene>
    <name evidence="9" type="primary">BSCL2</name>
    <name evidence="9" type="ORF">BG006_008305</name>
</gene>
<feature type="transmembrane region" description="Helical" evidence="8">
    <location>
        <begin position="248"/>
        <end position="271"/>
    </location>
</feature>
<evidence type="ECO:0000256" key="6">
    <source>
        <dbReference type="ARBA" id="ARBA00023136"/>
    </source>
</evidence>
<dbReference type="PANTHER" id="PTHR21212">
    <property type="entry name" value="BERNARDINELLI-SEIP CONGENITAL LIPODYSTROPHY 2 HOMOLOG BSCL2 PROTEIN"/>
    <property type="match status" value="1"/>
</dbReference>
<keyword evidence="3" id="KW-0256">Endoplasmic reticulum</keyword>
<keyword evidence="4 8" id="KW-1133">Transmembrane helix</keyword>
<feature type="compositionally biased region" description="Low complexity" evidence="7">
    <location>
        <begin position="289"/>
        <end position="301"/>
    </location>
</feature>
<name>A0A9P5SGB2_9FUNG</name>
<evidence type="ECO:0000313" key="9">
    <source>
        <dbReference type="EMBL" id="KAF9328515.1"/>
    </source>
</evidence>
<feature type="transmembrane region" description="Helical" evidence="8">
    <location>
        <begin position="6"/>
        <end position="27"/>
    </location>
</feature>
<evidence type="ECO:0000256" key="3">
    <source>
        <dbReference type="ARBA" id="ARBA00022824"/>
    </source>
</evidence>
<dbReference type="Pfam" id="PF06775">
    <property type="entry name" value="Seipin"/>
    <property type="match status" value="1"/>
</dbReference>
<feature type="compositionally biased region" description="Acidic residues" evidence="7">
    <location>
        <begin position="348"/>
        <end position="360"/>
    </location>
</feature>
<feature type="region of interest" description="Disordered" evidence="7">
    <location>
        <begin position="289"/>
        <end position="592"/>
    </location>
</feature>
<organism evidence="9 10">
    <name type="scientific">Podila minutissima</name>
    <dbReference type="NCBI Taxonomy" id="64525"/>
    <lineage>
        <taxon>Eukaryota</taxon>
        <taxon>Fungi</taxon>
        <taxon>Fungi incertae sedis</taxon>
        <taxon>Mucoromycota</taxon>
        <taxon>Mortierellomycotina</taxon>
        <taxon>Mortierellomycetes</taxon>
        <taxon>Mortierellales</taxon>
        <taxon>Mortierellaceae</taxon>
        <taxon>Podila</taxon>
    </lineage>
</organism>
<feature type="compositionally biased region" description="Basic and acidic residues" evidence="7">
    <location>
        <begin position="338"/>
        <end position="347"/>
    </location>
</feature>
<keyword evidence="10" id="KW-1185">Reference proteome</keyword>
<feature type="compositionally biased region" description="Low complexity" evidence="7">
    <location>
        <begin position="574"/>
        <end position="592"/>
    </location>
</feature>
<keyword evidence="2 8" id="KW-0812">Transmembrane</keyword>
<evidence type="ECO:0000256" key="8">
    <source>
        <dbReference type="SAM" id="Phobius"/>
    </source>
</evidence>
<feature type="compositionally biased region" description="Basic and acidic residues" evidence="7">
    <location>
        <begin position="387"/>
        <end position="396"/>
    </location>
</feature>
<evidence type="ECO:0000256" key="2">
    <source>
        <dbReference type="ARBA" id="ARBA00022692"/>
    </source>
</evidence>